<evidence type="ECO:0000313" key="1">
    <source>
        <dbReference type="Proteomes" id="UP000829291"/>
    </source>
</evidence>
<proteinExistence type="predicted"/>
<name>A0ABM3FK90_NEOLC</name>
<reference evidence="2" key="1">
    <citation type="submission" date="2025-08" db="UniProtKB">
        <authorList>
            <consortium name="RefSeq"/>
        </authorList>
    </citation>
    <scope>IDENTIFICATION</scope>
    <source>
        <tissue evidence="2">Thorax and Abdomen</tissue>
    </source>
</reference>
<accession>A0ABM3FK90</accession>
<dbReference type="GeneID" id="107224107"/>
<keyword evidence="1" id="KW-1185">Reference proteome</keyword>
<dbReference type="RefSeq" id="XP_046588444.1">
    <property type="nucleotide sequence ID" value="XM_046732488.1"/>
</dbReference>
<sequence>MKSMVGQKWTKRAMTSIRGDAFGIFNIRTVFWTLAFLLACILSSNNVQADGDPGAFYPNSLSNDPENLRLVQMLRQLTQRGREIDERAREITEEEIAIEGILEAKAGMIIPPAAFPRDILPEEEVGEPLPVPSAIIRPIPPRWEKRGSYMALCHFKICNMGRKRQSLSQIRPKIRSLRSWISLGPRTISTLPAHRPIS</sequence>
<evidence type="ECO:0000313" key="2">
    <source>
        <dbReference type="RefSeq" id="XP_046588444.1"/>
    </source>
</evidence>
<dbReference type="Proteomes" id="UP000829291">
    <property type="component" value="Chromosome 2"/>
</dbReference>
<protein>
    <submittedName>
        <fullName evidence="2">Uncharacterized protein LOC107224107 isoform X2</fullName>
    </submittedName>
</protein>
<organism evidence="1 2">
    <name type="scientific">Neodiprion lecontei</name>
    <name type="common">Redheaded pine sawfly</name>
    <dbReference type="NCBI Taxonomy" id="441921"/>
    <lineage>
        <taxon>Eukaryota</taxon>
        <taxon>Metazoa</taxon>
        <taxon>Ecdysozoa</taxon>
        <taxon>Arthropoda</taxon>
        <taxon>Hexapoda</taxon>
        <taxon>Insecta</taxon>
        <taxon>Pterygota</taxon>
        <taxon>Neoptera</taxon>
        <taxon>Endopterygota</taxon>
        <taxon>Hymenoptera</taxon>
        <taxon>Tenthredinoidea</taxon>
        <taxon>Diprionidae</taxon>
        <taxon>Diprioninae</taxon>
        <taxon>Neodiprion</taxon>
    </lineage>
</organism>
<gene>
    <name evidence="2" type="primary">LOC107224107</name>
</gene>